<feature type="domain" description="DUF11" evidence="4">
    <location>
        <begin position="165"/>
        <end position="290"/>
    </location>
</feature>
<feature type="region of interest" description="Disordered" evidence="1">
    <location>
        <begin position="512"/>
        <end position="535"/>
    </location>
</feature>
<dbReference type="NCBIfam" id="TIGR01451">
    <property type="entry name" value="B_ant_repeat"/>
    <property type="match status" value="9"/>
</dbReference>
<keyword evidence="3" id="KW-0732">Signal</keyword>
<dbReference type="EMBL" id="JBHSDK010000021">
    <property type="protein sequence ID" value="MFC4336555.1"/>
    <property type="molecule type" value="Genomic_DNA"/>
</dbReference>
<feature type="region of interest" description="Disordered" evidence="1">
    <location>
        <begin position="1294"/>
        <end position="1314"/>
    </location>
</feature>
<accession>A0ABV8U0D3</accession>
<feature type="region of interest" description="Disordered" evidence="1">
    <location>
        <begin position="1152"/>
        <end position="1185"/>
    </location>
</feature>
<feature type="compositionally biased region" description="Polar residues" evidence="1">
    <location>
        <begin position="1413"/>
        <end position="1423"/>
    </location>
</feature>
<feature type="region of interest" description="Disordered" evidence="1">
    <location>
        <begin position="764"/>
        <end position="799"/>
    </location>
</feature>
<gene>
    <name evidence="5" type="ORF">ACFPET_15230</name>
</gene>
<feature type="domain" description="DUF11" evidence="4">
    <location>
        <begin position="1063"/>
        <end position="1182"/>
    </location>
</feature>
<dbReference type="Pfam" id="PF01345">
    <property type="entry name" value="DUF11"/>
    <property type="match status" value="12"/>
</dbReference>
<keyword evidence="2" id="KW-0472">Membrane</keyword>
<feature type="signal peptide" evidence="3">
    <location>
        <begin position="1"/>
        <end position="27"/>
    </location>
</feature>
<keyword evidence="2" id="KW-1133">Transmembrane helix</keyword>
<evidence type="ECO:0000256" key="3">
    <source>
        <dbReference type="SAM" id="SignalP"/>
    </source>
</evidence>
<feature type="domain" description="DUF11" evidence="4">
    <location>
        <begin position="804"/>
        <end position="917"/>
    </location>
</feature>
<feature type="domain" description="DUF11" evidence="4">
    <location>
        <begin position="1569"/>
        <end position="1686"/>
    </location>
</feature>
<feature type="compositionally biased region" description="Acidic residues" evidence="1">
    <location>
        <begin position="523"/>
        <end position="535"/>
    </location>
</feature>
<dbReference type="InterPro" id="IPR047589">
    <property type="entry name" value="DUF11_rpt"/>
</dbReference>
<feature type="chain" id="PRO_5045691865" evidence="3">
    <location>
        <begin position="28"/>
        <end position="1759"/>
    </location>
</feature>
<dbReference type="InterPro" id="IPR051172">
    <property type="entry name" value="Chlamydia_OmcB"/>
</dbReference>
<feature type="compositionally biased region" description="Polar residues" evidence="1">
    <location>
        <begin position="1160"/>
        <end position="1184"/>
    </location>
</feature>
<dbReference type="Gene3D" id="2.60.40.10">
    <property type="entry name" value="Immunoglobulins"/>
    <property type="match status" value="10"/>
</dbReference>
<feature type="compositionally biased region" description="Acidic residues" evidence="1">
    <location>
        <begin position="1296"/>
        <end position="1305"/>
    </location>
</feature>
<dbReference type="Proteomes" id="UP001595823">
    <property type="component" value="Unassembled WGS sequence"/>
</dbReference>
<evidence type="ECO:0000256" key="1">
    <source>
        <dbReference type="SAM" id="MobiDB-lite"/>
    </source>
</evidence>
<evidence type="ECO:0000259" key="4">
    <source>
        <dbReference type="Pfam" id="PF01345"/>
    </source>
</evidence>
<protein>
    <submittedName>
        <fullName evidence="5">NEW3 domain-containing protein</fullName>
    </submittedName>
</protein>
<feature type="domain" description="DUF11" evidence="4">
    <location>
        <begin position="1320"/>
        <end position="1436"/>
    </location>
</feature>
<keyword evidence="2" id="KW-0812">Transmembrane</keyword>
<proteinExistence type="predicted"/>
<feature type="domain" description="DUF11" evidence="4">
    <location>
        <begin position="1446"/>
        <end position="1560"/>
    </location>
</feature>
<feature type="domain" description="DUF11" evidence="4">
    <location>
        <begin position="677"/>
        <end position="793"/>
    </location>
</feature>
<feature type="region of interest" description="Disordered" evidence="1">
    <location>
        <begin position="639"/>
        <end position="673"/>
    </location>
</feature>
<evidence type="ECO:0000313" key="6">
    <source>
        <dbReference type="Proteomes" id="UP001595823"/>
    </source>
</evidence>
<feature type="region of interest" description="Disordered" evidence="1">
    <location>
        <begin position="1657"/>
        <end position="1728"/>
    </location>
</feature>
<name>A0ABV8U0D3_9ACTN</name>
<dbReference type="RefSeq" id="WP_380622609.1">
    <property type="nucleotide sequence ID" value="NZ_JBHSDK010000021.1"/>
</dbReference>
<feature type="compositionally biased region" description="Polar residues" evidence="1">
    <location>
        <begin position="1663"/>
        <end position="1684"/>
    </location>
</feature>
<feature type="compositionally biased region" description="Pro residues" evidence="1">
    <location>
        <begin position="1690"/>
        <end position="1722"/>
    </location>
</feature>
<feature type="compositionally biased region" description="Polar residues" evidence="1">
    <location>
        <begin position="772"/>
        <end position="782"/>
    </location>
</feature>
<feature type="domain" description="DUF11" evidence="4">
    <location>
        <begin position="1193"/>
        <end position="1310"/>
    </location>
</feature>
<dbReference type="InterPro" id="IPR013783">
    <property type="entry name" value="Ig-like_fold"/>
</dbReference>
<feature type="domain" description="DUF11" evidence="4">
    <location>
        <begin position="433"/>
        <end position="538"/>
    </location>
</feature>
<feature type="domain" description="DUF11" evidence="4">
    <location>
        <begin position="302"/>
        <end position="420"/>
    </location>
</feature>
<feature type="transmembrane region" description="Helical" evidence="2">
    <location>
        <begin position="1729"/>
        <end position="1754"/>
    </location>
</feature>
<feature type="domain" description="DUF11" evidence="4">
    <location>
        <begin position="930"/>
        <end position="1052"/>
    </location>
</feature>
<feature type="domain" description="DUF11" evidence="4">
    <location>
        <begin position="550"/>
        <end position="666"/>
    </location>
</feature>
<dbReference type="PANTHER" id="PTHR34819:SF3">
    <property type="entry name" value="CELL SURFACE PROTEIN"/>
    <property type="match status" value="1"/>
</dbReference>
<feature type="region of interest" description="Disordered" evidence="1">
    <location>
        <begin position="1406"/>
        <end position="1442"/>
    </location>
</feature>
<dbReference type="InterPro" id="IPR001434">
    <property type="entry name" value="OmcB-like_DUF11"/>
</dbReference>
<evidence type="ECO:0000313" key="5">
    <source>
        <dbReference type="EMBL" id="MFC4336555.1"/>
    </source>
</evidence>
<sequence length="1759" mass="179149">MRTTQRSVIALVLLLMAALLPAMPAQAQAGSADMEVTSQPISGAPGQTVRAKVGMHNLGPDGFLEPTLSITAQGPITFQSVELVGMTGEAFTCSVQLYFIQCDTPPGYSWPADGTGYVIVTGTLSGSSGQSGQICGNAIDSHQQDTYNPNNYSCADVVVTDKVADLAVVTTDDQHSYRTPTTAGATVDLPFKVVNNGPDAAGVPQVNFFPPEGYTITAITPPAGWTCDQELYSCTGSPGSLAAGDTAEFTVTGTVPDNAQPGDEFPVRAEVSVGGDSADTNPDNDVAVNTLYISDEEPPVIAVDKRAPATVEPGADLTYTVTVSNDGAGDAPGVSFTDTVPASLSGVTWTCGEETGGAACSEPSGSGNDIATAVDLPAGSSVTFTITGTVADDAGGTTITNTAKATDRDGATAEDSADTDVPVANDIALTGFTEEITPGESIRVTATVTNNGPSDLAGVATVTLPAPNGITYSDPPDGCALQDDGSLQCVIPAALLPEGGSVELTWTATADPGLGAGTRGEDGDVVASDDPDESNNADRLEFIVEAPSADLSIDKRPASTDPVAPGETFEYVLAVANGGPSTATDVAVTDTLPEQLSFVSSGDGCTAAGQDVTCPALATLEPGGSASFTITVKLDPAYTGDGSDIVNTGTVAGSTDDPDESNNTDTDSPSVGDPEADLALDKAALYTSPLTPGGTVTYQIRVTNNGPSAAQGYTVTDQLPDGVAFVSSISGCAASGRTVTCDSADTLEPGDSVLLRYRAQVDPAYTGDGSDLVNNAAVTSTTDDPDESNNSDGTDLDVGSPEADVAIAKTGPSTPVSPGDTFDYRVTVTNNGPSDAEGVTVTDTLPAETAFQSGDGCTESGGTVTCGPIDTLAPGETRTYTITVRLDSGYVGDGSDLANRAHAEAATDDPDLSNNDVEIAGPVVGPATADLAVTKEVEGDPVISPGETYTYKVTAVNNGPSTAINPQAVDTVDDDLEIVDHPDYCRVSGQVITCKPPPTGGKVLEPGETVEATITVRLKSSYTGDGSDLTNAVTVSADTADPDESNNTATVTGDVTVEDPEADLAITKAVSPDEPVVPGTAFTYTFTVVNDGPSDAADATVTDTLPEGVVYRGSVDGECSAGPGGREVTCSSGALAAGDSHTFTVTVLLSPDYTGDGSDLPNTATVSSTTDDPDESNNTSTAVTPTIADPVSDVSVRKRIGDRREVRPGTEFTYHLFVANDGPSSTTGFTLVDTLPDAVSFVSATDPSCTASGQTVTCDLGDFPVGAKRIGITVRLDDQYTGDGSDLVNTVVVSSDNDDPDESNNTDDATGPDVLEPEADLEMSKEIREASAAPGETFTYTLKVTNHGPSAAVDTTAVDTLPDRAEFVSSPDCTASGQTVTCGPEAVLEPGSEARYEITVRLDPAYRGDGTDLVNTATASSSTDDPDESNDTDTATGPSIDEPRADVAIEKTGPATAVAGENVEYTLTVVNHGPSTATDVTIIDALPENTELAGSDADCTATAERVVRCDIGDLAVGETKTVTLTVNVHGTVPDGVALRNTSAVTAAEDDPDPANNESDTVVEVASNADLAVSKRARPQPVRPGDEFEYVVTVVNNGPSSAMSVEVTDELPDVVEFVSSASGCTADGRAVMCPEIASLDEGESREYVLTVRLDENYTGDGSDILNTATGTTHSQDPDESNNSDTIDLAVTPPPSPSPSPTEPVDPTEPPSPEPTDTPEPGPLPVSGTDLAGVLGAALLSLALGAVLLGAARLAAKRRTD</sequence>
<organism evidence="5 6">
    <name type="scientific">Salininema proteolyticum</name>
    <dbReference type="NCBI Taxonomy" id="1607685"/>
    <lineage>
        <taxon>Bacteria</taxon>
        <taxon>Bacillati</taxon>
        <taxon>Actinomycetota</taxon>
        <taxon>Actinomycetes</taxon>
        <taxon>Glycomycetales</taxon>
        <taxon>Glycomycetaceae</taxon>
        <taxon>Salininema</taxon>
    </lineage>
</organism>
<reference evidence="6" key="1">
    <citation type="journal article" date="2019" name="Int. J. Syst. Evol. Microbiol.">
        <title>The Global Catalogue of Microorganisms (GCM) 10K type strain sequencing project: providing services to taxonomists for standard genome sequencing and annotation.</title>
        <authorList>
            <consortium name="The Broad Institute Genomics Platform"/>
            <consortium name="The Broad Institute Genome Sequencing Center for Infectious Disease"/>
            <person name="Wu L."/>
            <person name="Ma J."/>
        </authorList>
    </citation>
    <scope>NUCLEOTIDE SEQUENCE [LARGE SCALE GENOMIC DNA]</scope>
    <source>
        <strain evidence="6">IBRC-M 10908</strain>
    </source>
</reference>
<comment type="caution">
    <text evidence="5">The sequence shown here is derived from an EMBL/GenBank/DDBJ whole genome shotgun (WGS) entry which is preliminary data.</text>
</comment>
<evidence type="ECO:0000256" key="2">
    <source>
        <dbReference type="SAM" id="Phobius"/>
    </source>
</evidence>
<dbReference type="PANTHER" id="PTHR34819">
    <property type="entry name" value="LARGE CYSTEINE-RICH PERIPLASMIC PROTEIN OMCB"/>
    <property type="match status" value="1"/>
</dbReference>
<keyword evidence="6" id="KW-1185">Reference proteome</keyword>